<keyword evidence="2" id="KW-0808">Transferase</keyword>
<sequence length="335" mass="38258">MIDIAEKNQLESYLLAKKLIDPADGYSITYCSGGVSGTVAFVMAGNSPMIIKQALAQLKVKETWLCDPNRMNIEQLSNQVYYKYVPTAVPKVYFYDEDNYIYGREAAPESCTMWKSDLLSGLLDFEVARKSIEALAIVHDACSRDIEVAKTFEDKDVFYNLRISPYIEFTVAKYPQLQAYAQPIIDELMQSSITLVHGDFSPKNILVQDREIFILDFEVAHYGHPCFDLAFFANHFILKAVKTKAYCAAYLNMLEYMLTIYFSRCTFMDKKTLEVSFIKLLALMQLARVDGKSPAEYITSNEDKDIVRTIAFSLIEEQPDCFTNALMMIQNIIQK</sequence>
<dbReference type="SUPFAM" id="SSF56112">
    <property type="entry name" value="Protein kinase-like (PK-like)"/>
    <property type="match status" value="1"/>
</dbReference>
<gene>
    <name evidence="7" type="ORF">MUG09_01130</name>
</gene>
<evidence type="ECO:0000256" key="4">
    <source>
        <dbReference type="ARBA" id="ARBA00022777"/>
    </source>
</evidence>
<dbReference type="RefSeq" id="WP_244772746.1">
    <property type="nucleotide sequence ID" value="NZ_CP094929.1"/>
</dbReference>
<dbReference type="PANTHER" id="PTHR34273">
    <property type="entry name" value="METHYLTHIORIBOSE KINASE"/>
    <property type="match status" value="1"/>
</dbReference>
<dbReference type="Gene3D" id="3.30.200.20">
    <property type="entry name" value="Phosphorylase Kinase, domain 1"/>
    <property type="match status" value="1"/>
</dbReference>
<organism evidence="7 8">
    <name type="scientific">Sphaerochaeta associata</name>
    <dbReference type="NCBI Taxonomy" id="1129264"/>
    <lineage>
        <taxon>Bacteria</taxon>
        <taxon>Pseudomonadati</taxon>
        <taxon>Spirochaetota</taxon>
        <taxon>Spirochaetia</taxon>
        <taxon>Spirochaetales</taxon>
        <taxon>Sphaerochaetaceae</taxon>
        <taxon>Sphaerochaeta</taxon>
    </lineage>
</organism>
<keyword evidence="3" id="KW-0547">Nucleotide-binding</keyword>
<dbReference type="Gene3D" id="3.90.1200.10">
    <property type="match status" value="1"/>
</dbReference>
<keyword evidence="4" id="KW-0418">Kinase</keyword>
<evidence type="ECO:0000259" key="6">
    <source>
        <dbReference type="Pfam" id="PF01636"/>
    </source>
</evidence>
<evidence type="ECO:0000313" key="8">
    <source>
        <dbReference type="Proteomes" id="UP000829708"/>
    </source>
</evidence>
<feature type="domain" description="Aminoglycoside phosphotransferase" evidence="6">
    <location>
        <begin position="87"/>
        <end position="249"/>
    </location>
</feature>
<proteinExistence type="inferred from homology"/>
<evidence type="ECO:0000256" key="1">
    <source>
        <dbReference type="ARBA" id="ARBA00010165"/>
    </source>
</evidence>
<name>A0ABY4DBG0_9SPIR</name>
<dbReference type="InterPro" id="IPR011009">
    <property type="entry name" value="Kinase-like_dom_sf"/>
</dbReference>
<keyword evidence="5" id="KW-0067">ATP-binding</keyword>
<evidence type="ECO:0000313" key="7">
    <source>
        <dbReference type="EMBL" id="UOM51374.1"/>
    </source>
</evidence>
<keyword evidence="8" id="KW-1185">Reference proteome</keyword>
<accession>A0ABY4DBG0</accession>
<reference evidence="8" key="1">
    <citation type="journal article" date="2024" name="J Bioinform Genom">
        <title>Complete genome sequence of the type strain bacterium Sphaerochaeta associata GLS2t (VKM B-2742)t.</title>
        <authorList>
            <person name="Troshina O.Y."/>
            <person name="Tepeeva A.N."/>
            <person name="Arzamasceva V.O."/>
            <person name="Whitman W.B."/>
            <person name="Varghese N."/>
            <person name="Shapiro N."/>
            <person name="Woyke T."/>
            <person name="Kripides N.C."/>
            <person name="Vasilenko O.V."/>
        </authorList>
    </citation>
    <scope>NUCLEOTIDE SEQUENCE [LARGE SCALE GENOMIC DNA]</scope>
    <source>
        <strain evidence="8">GLS2T</strain>
    </source>
</reference>
<evidence type="ECO:0000256" key="5">
    <source>
        <dbReference type="ARBA" id="ARBA00022840"/>
    </source>
</evidence>
<dbReference type="Pfam" id="PF01636">
    <property type="entry name" value="APH"/>
    <property type="match status" value="1"/>
</dbReference>
<dbReference type="PANTHER" id="PTHR34273:SF2">
    <property type="entry name" value="METHYLTHIORIBOSE KINASE"/>
    <property type="match status" value="1"/>
</dbReference>
<evidence type="ECO:0000256" key="3">
    <source>
        <dbReference type="ARBA" id="ARBA00022741"/>
    </source>
</evidence>
<comment type="similarity">
    <text evidence="1">Belongs to the methylthioribose kinase family.</text>
</comment>
<evidence type="ECO:0000256" key="2">
    <source>
        <dbReference type="ARBA" id="ARBA00022679"/>
    </source>
</evidence>
<protein>
    <submittedName>
        <fullName evidence="7">Phosphotransferase</fullName>
    </submittedName>
</protein>
<dbReference type="InterPro" id="IPR002575">
    <property type="entry name" value="Aminoglycoside_PTrfase"/>
</dbReference>
<dbReference type="Proteomes" id="UP000829708">
    <property type="component" value="Chromosome"/>
</dbReference>
<dbReference type="EMBL" id="CP094929">
    <property type="protein sequence ID" value="UOM51374.1"/>
    <property type="molecule type" value="Genomic_DNA"/>
</dbReference>